<sequence>RRLRSCSAAIMTMRWRSLQSQLQMAVLMRSIFGFWCSDAVLTTAVPDRRCAQ</sequence>
<gene>
    <name evidence="1" type="ORF">OLEA9_A063805</name>
</gene>
<dbReference type="Gramene" id="OE9A063805T1">
    <property type="protein sequence ID" value="OE9A063805C1"/>
    <property type="gene ID" value="OE9A063805"/>
</dbReference>
<evidence type="ECO:0000313" key="1">
    <source>
        <dbReference type="EMBL" id="CAA2975493.1"/>
    </source>
</evidence>
<keyword evidence="2" id="KW-1185">Reference proteome</keyword>
<accession>A0A8S0R9B0</accession>
<proteinExistence type="predicted"/>
<dbReference type="EMBL" id="CACTIH010002271">
    <property type="protein sequence ID" value="CAA2975493.1"/>
    <property type="molecule type" value="Genomic_DNA"/>
</dbReference>
<name>A0A8S0R9B0_OLEEU</name>
<comment type="caution">
    <text evidence="1">The sequence shown here is derived from an EMBL/GenBank/DDBJ whole genome shotgun (WGS) entry which is preliminary data.</text>
</comment>
<dbReference type="AlphaFoldDB" id="A0A8S0R9B0"/>
<evidence type="ECO:0000313" key="2">
    <source>
        <dbReference type="Proteomes" id="UP000594638"/>
    </source>
</evidence>
<dbReference type="Proteomes" id="UP000594638">
    <property type="component" value="Unassembled WGS sequence"/>
</dbReference>
<feature type="non-terminal residue" evidence="1">
    <location>
        <position position="1"/>
    </location>
</feature>
<protein>
    <submittedName>
        <fullName evidence="1">Uncharacterized protein</fullName>
    </submittedName>
</protein>
<reference evidence="1 2" key="1">
    <citation type="submission" date="2019-12" db="EMBL/GenBank/DDBJ databases">
        <authorList>
            <person name="Alioto T."/>
            <person name="Alioto T."/>
            <person name="Gomez Garrido J."/>
        </authorList>
    </citation>
    <scope>NUCLEOTIDE SEQUENCE [LARGE SCALE GENOMIC DNA]</scope>
</reference>
<organism evidence="1 2">
    <name type="scientific">Olea europaea subsp. europaea</name>
    <dbReference type="NCBI Taxonomy" id="158383"/>
    <lineage>
        <taxon>Eukaryota</taxon>
        <taxon>Viridiplantae</taxon>
        <taxon>Streptophyta</taxon>
        <taxon>Embryophyta</taxon>
        <taxon>Tracheophyta</taxon>
        <taxon>Spermatophyta</taxon>
        <taxon>Magnoliopsida</taxon>
        <taxon>eudicotyledons</taxon>
        <taxon>Gunneridae</taxon>
        <taxon>Pentapetalae</taxon>
        <taxon>asterids</taxon>
        <taxon>lamiids</taxon>
        <taxon>Lamiales</taxon>
        <taxon>Oleaceae</taxon>
        <taxon>Oleeae</taxon>
        <taxon>Olea</taxon>
    </lineage>
</organism>